<feature type="region of interest" description="Disordered" evidence="1">
    <location>
        <begin position="254"/>
        <end position="326"/>
    </location>
</feature>
<keyword evidence="3" id="KW-1185">Reference proteome</keyword>
<evidence type="ECO:0000313" key="2">
    <source>
        <dbReference type="EMBL" id="GJQ15752.1"/>
    </source>
</evidence>
<protein>
    <submittedName>
        <fullName evidence="2">Uncharacterized protein</fullName>
    </submittedName>
</protein>
<dbReference type="OrthoDB" id="1232at2759"/>
<accession>A0A9C7Q5L2</accession>
<dbReference type="AlphaFoldDB" id="A0A9C7Q5L2"/>
<comment type="caution">
    <text evidence="2">The sequence shown here is derived from an EMBL/GenBank/DDBJ whole genome shotgun (WGS) entry which is preliminary data.</text>
</comment>
<dbReference type="Pfam" id="PF10198">
    <property type="entry name" value="Ada3"/>
    <property type="match status" value="1"/>
</dbReference>
<sequence length="326" mass="37416">MALSEDSFDPLRVEEHDPYWKEVEPYFRPFYKSDVAFLKSLKTCGGNDPYLELPPVGGYKHSDRNSEQGLAERKQAVLNSFPFTQRVIAALIDTGDGDSIASASTKIKGSSQEEPLWKGFSDRDTQRYYQEVFEERIKEQLQKMGLIQPQDDDYVQSRIRDLQWRLRTAKHDARIRRTNLLNKVSTTETKRQASAREIKAHNDDLEILYLVHMFRKYRKNKKYKTRFQKLLNSMFPACRGWKEADIENFRGKKLTSRATSKKSGNASKTHTQKEMIDLPAMSEGLDGTESMSDVSTVSHAAQKQTESTNFQKKAAKNNEHGSSGLS</sequence>
<feature type="compositionally biased region" description="Polar residues" evidence="1">
    <location>
        <begin position="256"/>
        <end position="269"/>
    </location>
</feature>
<evidence type="ECO:0000313" key="3">
    <source>
        <dbReference type="Proteomes" id="UP001061958"/>
    </source>
</evidence>
<organism evidence="2 3">
    <name type="scientific">Galdieria partita</name>
    <dbReference type="NCBI Taxonomy" id="83374"/>
    <lineage>
        <taxon>Eukaryota</taxon>
        <taxon>Rhodophyta</taxon>
        <taxon>Bangiophyceae</taxon>
        <taxon>Galdieriales</taxon>
        <taxon>Galdieriaceae</taxon>
        <taxon>Galdieria</taxon>
    </lineage>
</organism>
<dbReference type="InterPro" id="IPR019340">
    <property type="entry name" value="Histone_AcTrfase_su3"/>
</dbReference>
<proteinExistence type="predicted"/>
<reference evidence="2" key="2">
    <citation type="submission" date="2022-01" db="EMBL/GenBank/DDBJ databases">
        <authorList>
            <person name="Hirooka S."/>
            <person name="Miyagishima S.Y."/>
        </authorList>
    </citation>
    <scope>NUCLEOTIDE SEQUENCE</scope>
    <source>
        <strain evidence="2">NBRC 102759</strain>
    </source>
</reference>
<reference evidence="2" key="1">
    <citation type="journal article" date="2022" name="Proc. Natl. Acad. Sci. U.S.A.">
        <title>Life cycle and functional genomics of the unicellular red alga Galdieria for elucidating algal and plant evolution and industrial use.</title>
        <authorList>
            <person name="Hirooka S."/>
            <person name="Itabashi T."/>
            <person name="Ichinose T.M."/>
            <person name="Onuma R."/>
            <person name="Fujiwara T."/>
            <person name="Yamashita S."/>
            <person name="Jong L.W."/>
            <person name="Tomita R."/>
            <person name="Iwane A.H."/>
            <person name="Miyagishima S.Y."/>
        </authorList>
    </citation>
    <scope>NUCLEOTIDE SEQUENCE</scope>
    <source>
        <strain evidence="2">NBRC 102759</strain>
    </source>
</reference>
<evidence type="ECO:0000256" key="1">
    <source>
        <dbReference type="SAM" id="MobiDB-lite"/>
    </source>
</evidence>
<dbReference type="Proteomes" id="UP001061958">
    <property type="component" value="Unassembled WGS sequence"/>
</dbReference>
<name>A0A9C7Q5L2_9RHOD</name>
<feature type="compositionally biased region" description="Polar residues" evidence="1">
    <location>
        <begin position="289"/>
        <end position="311"/>
    </location>
</feature>
<dbReference type="EMBL" id="BQMJ01000074">
    <property type="protein sequence ID" value="GJQ15752.1"/>
    <property type="molecule type" value="Genomic_DNA"/>
</dbReference>
<gene>
    <name evidence="2" type="ORF">GpartN1_g7543.t1</name>
</gene>